<comment type="caution">
    <text evidence="1">The sequence shown here is derived from an EMBL/GenBank/DDBJ whole genome shotgun (WGS) entry which is preliminary data.</text>
</comment>
<evidence type="ECO:0008006" key="3">
    <source>
        <dbReference type="Google" id="ProtNLM"/>
    </source>
</evidence>
<evidence type="ECO:0000313" key="2">
    <source>
        <dbReference type="Proteomes" id="UP000666915"/>
    </source>
</evidence>
<protein>
    <recommendedName>
        <fullName evidence="3">Transcriptional regulator</fullName>
    </recommendedName>
</protein>
<name>A0ABS3RGZ2_9ACTN</name>
<keyword evidence="2" id="KW-1185">Reference proteome</keyword>
<accession>A0ABS3RGZ2</accession>
<evidence type="ECO:0000313" key="1">
    <source>
        <dbReference type="EMBL" id="MBO2444879.1"/>
    </source>
</evidence>
<sequence length="174" mass="18967">MVAISAPDSIWAAIPTPTSGTLRRRIDLLVPCPEGDAPIMTALLSAVDPRRMARWPIDFDEAYEYFPQALNDSMELGSPAEFRRVGNRLLAAEHTCMAAGELRERGRPHTELLMGAQVMNWLGWSTGHDVPGGQVALGLLVAPDWVSSIFGPALEIISTRSTRPAHPGSDRRTP</sequence>
<gene>
    <name evidence="1" type="ORF">J4557_45965</name>
</gene>
<dbReference type="EMBL" id="JAGEOK010000054">
    <property type="protein sequence ID" value="MBO2444879.1"/>
    <property type="molecule type" value="Genomic_DNA"/>
</dbReference>
<dbReference type="RefSeq" id="WP_208273730.1">
    <property type="nucleotide sequence ID" value="NZ_BAAAGM010000073.1"/>
</dbReference>
<reference evidence="1 2" key="1">
    <citation type="submission" date="2021-03" db="EMBL/GenBank/DDBJ databases">
        <authorList>
            <person name="Kanchanasin P."/>
            <person name="Saeng-In P."/>
            <person name="Phongsopitanun W."/>
            <person name="Yuki M."/>
            <person name="Kudo T."/>
            <person name="Ohkuma M."/>
            <person name="Tanasupawat S."/>
        </authorList>
    </citation>
    <scope>NUCLEOTIDE SEQUENCE [LARGE SCALE GENOMIC DNA]</scope>
    <source>
        <strain evidence="1 2">L46</strain>
    </source>
</reference>
<proteinExistence type="predicted"/>
<dbReference type="Proteomes" id="UP000666915">
    <property type="component" value="Unassembled WGS sequence"/>
</dbReference>
<organism evidence="1 2">
    <name type="scientific">Actinomadura nitritigenes</name>
    <dbReference type="NCBI Taxonomy" id="134602"/>
    <lineage>
        <taxon>Bacteria</taxon>
        <taxon>Bacillati</taxon>
        <taxon>Actinomycetota</taxon>
        <taxon>Actinomycetes</taxon>
        <taxon>Streptosporangiales</taxon>
        <taxon>Thermomonosporaceae</taxon>
        <taxon>Actinomadura</taxon>
    </lineage>
</organism>